<gene>
    <name evidence="2" type="ORF">VFH_V148160</name>
</gene>
<feature type="compositionally biased region" description="Low complexity" evidence="1">
    <location>
        <begin position="72"/>
        <end position="86"/>
    </location>
</feature>
<feature type="compositionally biased region" description="Polar residues" evidence="1">
    <location>
        <begin position="41"/>
        <end position="63"/>
    </location>
</feature>
<evidence type="ECO:0000313" key="3">
    <source>
        <dbReference type="Proteomes" id="UP001157006"/>
    </source>
</evidence>
<feature type="region of interest" description="Disordered" evidence="1">
    <location>
        <begin position="41"/>
        <end position="120"/>
    </location>
</feature>
<name>A0AAV1AWC4_VICFA</name>
<organism evidence="2 3">
    <name type="scientific">Vicia faba</name>
    <name type="common">Broad bean</name>
    <name type="synonym">Faba vulgaris</name>
    <dbReference type="NCBI Taxonomy" id="3906"/>
    <lineage>
        <taxon>Eukaryota</taxon>
        <taxon>Viridiplantae</taxon>
        <taxon>Streptophyta</taxon>
        <taxon>Embryophyta</taxon>
        <taxon>Tracheophyta</taxon>
        <taxon>Spermatophyta</taxon>
        <taxon>Magnoliopsida</taxon>
        <taxon>eudicotyledons</taxon>
        <taxon>Gunneridae</taxon>
        <taxon>Pentapetalae</taxon>
        <taxon>rosids</taxon>
        <taxon>fabids</taxon>
        <taxon>Fabales</taxon>
        <taxon>Fabaceae</taxon>
        <taxon>Papilionoideae</taxon>
        <taxon>50 kb inversion clade</taxon>
        <taxon>NPAAA clade</taxon>
        <taxon>Hologalegina</taxon>
        <taxon>IRL clade</taxon>
        <taxon>Fabeae</taxon>
        <taxon>Vicia</taxon>
    </lineage>
</organism>
<feature type="compositionally biased region" description="Polar residues" evidence="1">
    <location>
        <begin position="1"/>
        <end position="10"/>
    </location>
</feature>
<reference evidence="2 3" key="1">
    <citation type="submission" date="2023-01" db="EMBL/GenBank/DDBJ databases">
        <authorList>
            <person name="Kreplak J."/>
        </authorList>
    </citation>
    <scope>NUCLEOTIDE SEQUENCE [LARGE SCALE GENOMIC DNA]</scope>
</reference>
<feature type="compositionally biased region" description="Polar residues" evidence="1">
    <location>
        <begin position="93"/>
        <end position="120"/>
    </location>
</feature>
<sequence length="120" mass="13046">MDQSQNQRSLTTPPPPSRSVQFHPARVPILDLLTLLRTWKKQPQQTRRLIPRTTEQSAKTLSSAELPVDQMSQAVSTITSSSLSQSGMLPPLNTITNSSNFQSSNPASPLNSVHTIGSPA</sequence>
<dbReference type="EMBL" id="OX451740">
    <property type="protein sequence ID" value="CAI8614821.1"/>
    <property type="molecule type" value="Genomic_DNA"/>
</dbReference>
<keyword evidence="3" id="KW-1185">Reference proteome</keyword>
<feature type="region of interest" description="Disordered" evidence="1">
    <location>
        <begin position="1"/>
        <end position="24"/>
    </location>
</feature>
<accession>A0AAV1AWC4</accession>
<dbReference type="AlphaFoldDB" id="A0AAV1AWC4"/>
<evidence type="ECO:0000256" key="1">
    <source>
        <dbReference type="SAM" id="MobiDB-lite"/>
    </source>
</evidence>
<protein>
    <submittedName>
        <fullName evidence="2">Uncharacterized protein</fullName>
    </submittedName>
</protein>
<proteinExistence type="predicted"/>
<evidence type="ECO:0000313" key="2">
    <source>
        <dbReference type="EMBL" id="CAI8614821.1"/>
    </source>
</evidence>
<dbReference type="Proteomes" id="UP001157006">
    <property type="component" value="Chromosome 5"/>
</dbReference>